<evidence type="ECO:0000313" key="5">
    <source>
        <dbReference type="EMBL" id="CAG8644200.1"/>
    </source>
</evidence>
<feature type="domain" description="GED" evidence="3">
    <location>
        <begin position="655"/>
        <end position="754"/>
    </location>
</feature>
<dbReference type="GO" id="GO:0005874">
    <property type="term" value="C:microtubule"/>
    <property type="evidence" value="ECO:0007669"/>
    <property type="project" value="TreeGrafter"/>
</dbReference>
<dbReference type="CDD" id="cd08771">
    <property type="entry name" value="DLP_1"/>
    <property type="match status" value="1"/>
</dbReference>
<name>A0A9N9DLA8_9GLOM</name>
<dbReference type="GO" id="GO:0008017">
    <property type="term" value="F:microtubule binding"/>
    <property type="evidence" value="ECO:0007669"/>
    <property type="project" value="TreeGrafter"/>
</dbReference>
<dbReference type="AlphaFoldDB" id="A0A9N9DLA8"/>
<dbReference type="SMART" id="SM00053">
    <property type="entry name" value="DYNc"/>
    <property type="match status" value="1"/>
</dbReference>
<evidence type="ECO:0000259" key="4">
    <source>
        <dbReference type="PROSITE" id="PS51718"/>
    </source>
</evidence>
<dbReference type="InterPro" id="IPR022812">
    <property type="entry name" value="Dynamin"/>
</dbReference>
<evidence type="ECO:0000256" key="1">
    <source>
        <dbReference type="ARBA" id="ARBA00022741"/>
    </source>
</evidence>
<proteinExistence type="predicted"/>
<accession>A0A9N9DLA8</accession>
<dbReference type="Gene3D" id="3.40.50.300">
    <property type="entry name" value="P-loop containing nucleotide triphosphate hydrolases"/>
    <property type="match status" value="1"/>
</dbReference>
<evidence type="ECO:0000313" key="6">
    <source>
        <dbReference type="Proteomes" id="UP000789739"/>
    </source>
</evidence>
<dbReference type="EMBL" id="CAJVPI010002489">
    <property type="protein sequence ID" value="CAG8644200.1"/>
    <property type="molecule type" value="Genomic_DNA"/>
</dbReference>
<dbReference type="Proteomes" id="UP000789739">
    <property type="component" value="Unassembled WGS sequence"/>
</dbReference>
<dbReference type="InterPro" id="IPR020850">
    <property type="entry name" value="GED_dom"/>
</dbReference>
<protein>
    <submittedName>
        <fullName evidence="5">2323_t:CDS:1</fullName>
    </submittedName>
</protein>
<dbReference type="GO" id="GO:0016020">
    <property type="term" value="C:membrane"/>
    <property type="evidence" value="ECO:0007669"/>
    <property type="project" value="TreeGrafter"/>
</dbReference>
<evidence type="ECO:0000259" key="3">
    <source>
        <dbReference type="PROSITE" id="PS51388"/>
    </source>
</evidence>
<gene>
    <name evidence="5" type="ORF">PBRASI_LOCUS9939</name>
</gene>
<evidence type="ECO:0000256" key="2">
    <source>
        <dbReference type="ARBA" id="ARBA00023134"/>
    </source>
</evidence>
<dbReference type="PROSITE" id="PS51718">
    <property type="entry name" value="G_DYNAMIN_2"/>
    <property type="match status" value="1"/>
</dbReference>
<keyword evidence="1" id="KW-0547">Nucleotide-binding</keyword>
<dbReference type="InterPro" id="IPR045063">
    <property type="entry name" value="Dynamin_N"/>
</dbReference>
<dbReference type="GO" id="GO:0005525">
    <property type="term" value="F:GTP binding"/>
    <property type="evidence" value="ECO:0007669"/>
    <property type="project" value="InterPro"/>
</dbReference>
<reference evidence="5" key="1">
    <citation type="submission" date="2021-06" db="EMBL/GenBank/DDBJ databases">
        <authorList>
            <person name="Kallberg Y."/>
            <person name="Tangrot J."/>
            <person name="Rosling A."/>
        </authorList>
    </citation>
    <scope>NUCLEOTIDE SEQUENCE</scope>
    <source>
        <strain evidence="5">BR232B</strain>
    </source>
</reference>
<feature type="domain" description="Dynamin-type G" evidence="4">
    <location>
        <begin position="77"/>
        <end position="389"/>
    </location>
</feature>
<dbReference type="OrthoDB" id="5061070at2759"/>
<dbReference type="Pfam" id="PF00350">
    <property type="entry name" value="Dynamin_N"/>
    <property type="match status" value="1"/>
</dbReference>
<comment type="caution">
    <text evidence="5">The sequence shown here is derived from an EMBL/GenBank/DDBJ whole genome shotgun (WGS) entry which is preliminary data.</text>
</comment>
<keyword evidence="2" id="KW-0342">GTP-binding</keyword>
<organism evidence="5 6">
    <name type="scientific">Paraglomus brasilianum</name>
    <dbReference type="NCBI Taxonomy" id="144538"/>
    <lineage>
        <taxon>Eukaryota</taxon>
        <taxon>Fungi</taxon>
        <taxon>Fungi incertae sedis</taxon>
        <taxon>Mucoromycota</taxon>
        <taxon>Glomeromycotina</taxon>
        <taxon>Glomeromycetes</taxon>
        <taxon>Paraglomerales</taxon>
        <taxon>Paraglomeraceae</taxon>
        <taxon>Paraglomus</taxon>
    </lineage>
</organism>
<keyword evidence="6" id="KW-1185">Reference proteome</keyword>
<dbReference type="InterPro" id="IPR003130">
    <property type="entry name" value="GED"/>
</dbReference>
<dbReference type="SUPFAM" id="SSF52540">
    <property type="entry name" value="P-loop containing nucleoside triphosphate hydrolases"/>
    <property type="match status" value="1"/>
</dbReference>
<dbReference type="Gene3D" id="1.20.120.1240">
    <property type="entry name" value="Dynamin, middle domain"/>
    <property type="match status" value="1"/>
</dbReference>
<dbReference type="PANTHER" id="PTHR11566:SF21">
    <property type="entry name" value="DYNAMIN RELATED PROTEIN 1, ISOFORM A"/>
    <property type="match status" value="1"/>
</dbReference>
<dbReference type="PANTHER" id="PTHR11566">
    <property type="entry name" value="DYNAMIN"/>
    <property type="match status" value="1"/>
</dbReference>
<dbReference type="PRINTS" id="PR00195">
    <property type="entry name" value="DYNAMIN"/>
</dbReference>
<dbReference type="InterPro" id="IPR000375">
    <property type="entry name" value="Dynamin_stalk"/>
</dbReference>
<sequence length="754" mass="87313">MKIESNWKHGNSLGLDITGNTYMLTMTATKLTQSHISGYYNNENDDSIRLMDKTYTEQTARYIQLVSRMEEKYAKDFVELPKVVFCGNQSAGKSSLLEAIANVQLPRSHETCTRCVMEIRMHETSKTTSWECSLSLRIEYDKNNKPLSEADRKSYPFCKALHNPKDVELMAYRAQKALLNPSEKPDFYLNHQPPDKSKKENNEIEFSMNIVCLYIKGPNVPNLSLVDLPGIIECMINVPQDVSRKLVATIKDLTTEYVKKPKSIIVATIPCDSEDEHQGIHNIINEVDPEKSRTVFVLTKPDRIEEETHERWIRKLENLSGPDYFVVMNPNQAKLIHGVTFTQAREEEEQWFENTQPWCSSIYKDRLGVKRLRARLENLLIGKIRENIPKLMDDISDKLKDAVGKLKELPQPPVNAQIEINRVTKMCEDKIRHKLERSGGTDLNDKNDTMWEKIRNQLKEYKTAIENERPAFVLVSLTARTLLVDVLQNIPTLGHNSGPFYSISVTTMKIANGYSPKDKTFIEESKNIKDIINQARGCLLPGRVPHEVSDSIIRAYQRHWKKHSTQCLKNMFDIMWGEIEQIIRDSAKQYKKLRFFLEGRAKQRLESRKENCEELIESFSDLELRRSCTSDNRVADMKNKYQTELVKLVPNDTEAATVVADVKAYYELSLRRYTDYVCMAITNKYIFGFSENWQNSMTSDIFVDDIEHTGRRIELKELVEEDPVMAERRSTCEKTINRLKDMKNELDVFTYSTS</sequence>
<dbReference type="Pfam" id="PF01031">
    <property type="entry name" value="Dynamin_M"/>
    <property type="match status" value="1"/>
</dbReference>
<dbReference type="InterPro" id="IPR030381">
    <property type="entry name" value="G_DYNAMIN_dom"/>
</dbReference>
<dbReference type="GO" id="GO:0005737">
    <property type="term" value="C:cytoplasm"/>
    <property type="evidence" value="ECO:0007669"/>
    <property type="project" value="TreeGrafter"/>
</dbReference>
<dbReference type="PROSITE" id="PS51388">
    <property type="entry name" value="GED"/>
    <property type="match status" value="1"/>
</dbReference>
<dbReference type="InterPro" id="IPR001401">
    <property type="entry name" value="Dynamin_GTPase"/>
</dbReference>
<dbReference type="Pfam" id="PF02212">
    <property type="entry name" value="GED"/>
    <property type="match status" value="1"/>
</dbReference>
<dbReference type="GO" id="GO:0003924">
    <property type="term" value="F:GTPase activity"/>
    <property type="evidence" value="ECO:0007669"/>
    <property type="project" value="InterPro"/>
</dbReference>
<dbReference type="InterPro" id="IPR027417">
    <property type="entry name" value="P-loop_NTPase"/>
</dbReference>